<organism evidence="6 7">
    <name type="scientific">Caerostris darwini</name>
    <dbReference type="NCBI Taxonomy" id="1538125"/>
    <lineage>
        <taxon>Eukaryota</taxon>
        <taxon>Metazoa</taxon>
        <taxon>Ecdysozoa</taxon>
        <taxon>Arthropoda</taxon>
        <taxon>Chelicerata</taxon>
        <taxon>Arachnida</taxon>
        <taxon>Araneae</taxon>
        <taxon>Araneomorphae</taxon>
        <taxon>Entelegynae</taxon>
        <taxon>Araneoidea</taxon>
        <taxon>Araneidae</taxon>
        <taxon>Caerostris</taxon>
    </lineage>
</organism>
<protein>
    <submittedName>
        <fullName evidence="6">Inactive pancreatic lipase-related protein 1</fullName>
    </submittedName>
</protein>
<evidence type="ECO:0000256" key="4">
    <source>
        <dbReference type="RuleBase" id="RU004262"/>
    </source>
</evidence>
<dbReference type="PRINTS" id="PR00821">
    <property type="entry name" value="TAGLIPASE"/>
</dbReference>
<dbReference type="InterPro" id="IPR013818">
    <property type="entry name" value="Lipase"/>
</dbReference>
<sequence length="276" mass="30142">MLKLGDYNVFIVDWTEYNGFPYEQAVANTRVIGAIVAKMIKFLIKEAGISPESVHLIGHSLGAHTAGYAGERIPNLGRITGLDPAGPYFQSVGPEVRLDPTDALFVDAIHTDGAEIIIRGLGMNDAVGHMDFYPNGGQLQLGCVHTSQSGSGAVGAMTNTENSFIVDSPLSTFGECPIALFGIPHKIEQNFSFIFTAFFIFNGCDHERANEFFMESVNHENAFQSVLCDSYSDYENGKCKDSSVTAQMGFHAKKIPGLKFPAKFYLRTRGDTPFSF</sequence>
<proteinExistence type="inferred from homology"/>
<dbReference type="AlphaFoldDB" id="A0AAV4SWB5"/>
<dbReference type="GO" id="GO:0016042">
    <property type="term" value="P:lipid catabolic process"/>
    <property type="evidence" value="ECO:0007669"/>
    <property type="project" value="TreeGrafter"/>
</dbReference>
<dbReference type="SUPFAM" id="SSF53474">
    <property type="entry name" value="alpha/beta-Hydrolases"/>
    <property type="match status" value="1"/>
</dbReference>
<name>A0AAV4SWB5_9ARAC</name>
<dbReference type="EMBL" id="BPLQ01008613">
    <property type="protein sequence ID" value="GIY38430.1"/>
    <property type="molecule type" value="Genomic_DNA"/>
</dbReference>
<keyword evidence="7" id="KW-1185">Reference proteome</keyword>
<dbReference type="PANTHER" id="PTHR11610">
    <property type="entry name" value="LIPASE"/>
    <property type="match status" value="1"/>
</dbReference>
<dbReference type="GO" id="GO:0005615">
    <property type="term" value="C:extracellular space"/>
    <property type="evidence" value="ECO:0007669"/>
    <property type="project" value="TreeGrafter"/>
</dbReference>
<evidence type="ECO:0000313" key="6">
    <source>
        <dbReference type="EMBL" id="GIY38430.1"/>
    </source>
</evidence>
<keyword evidence="3" id="KW-0964">Secreted</keyword>
<evidence type="ECO:0000256" key="1">
    <source>
        <dbReference type="ARBA" id="ARBA00004613"/>
    </source>
</evidence>
<feature type="domain" description="Lipase" evidence="5">
    <location>
        <begin position="5"/>
        <end position="147"/>
    </location>
</feature>
<evidence type="ECO:0000256" key="2">
    <source>
        <dbReference type="ARBA" id="ARBA00010701"/>
    </source>
</evidence>
<evidence type="ECO:0000259" key="5">
    <source>
        <dbReference type="Pfam" id="PF00151"/>
    </source>
</evidence>
<dbReference type="GO" id="GO:0016298">
    <property type="term" value="F:lipase activity"/>
    <property type="evidence" value="ECO:0007669"/>
    <property type="project" value="InterPro"/>
</dbReference>
<dbReference type="Proteomes" id="UP001054837">
    <property type="component" value="Unassembled WGS sequence"/>
</dbReference>
<dbReference type="InterPro" id="IPR029058">
    <property type="entry name" value="AB_hydrolase_fold"/>
</dbReference>
<dbReference type="Gene3D" id="3.40.50.1820">
    <property type="entry name" value="alpha/beta hydrolase"/>
    <property type="match status" value="1"/>
</dbReference>
<gene>
    <name evidence="6" type="primary">Pnliprp1</name>
    <name evidence="6" type="ORF">CDAR_525831</name>
</gene>
<feature type="domain" description="Lipase" evidence="5">
    <location>
        <begin position="202"/>
        <end position="274"/>
    </location>
</feature>
<dbReference type="InterPro" id="IPR033906">
    <property type="entry name" value="Lipase_N"/>
</dbReference>
<evidence type="ECO:0000256" key="3">
    <source>
        <dbReference type="ARBA" id="ARBA00022525"/>
    </source>
</evidence>
<evidence type="ECO:0000313" key="7">
    <source>
        <dbReference type="Proteomes" id="UP001054837"/>
    </source>
</evidence>
<dbReference type="PANTHER" id="PTHR11610:SF185">
    <property type="entry name" value="LD47264P"/>
    <property type="match status" value="1"/>
</dbReference>
<dbReference type="Pfam" id="PF00151">
    <property type="entry name" value="Lipase"/>
    <property type="match status" value="2"/>
</dbReference>
<dbReference type="CDD" id="cd00707">
    <property type="entry name" value="Pancreat_lipase_like"/>
    <property type="match status" value="1"/>
</dbReference>
<comment type="similarity">
    <text evidence="2 4">Belongs to the AB hydrolase superfamily. Lipase family.</text>
</comment>
<accession>A0AAV4SWB5</accession>
<dbReference type="InterPro" id="IPR000734">
    <property type="entry name" value="TAG_lipase"/>
</dbReference>
<comment type="caution">
    <text evidence="6">The sequence shown here is derived from an EMBL/GenBank/DDBJ whole genome shotgun (WGS) entry which is preliminary data.</text>
</comment>
<comment type="subcellular location">
    <subcellularLocation>
        <location evidence="1">Secreted</location>
    </subcellularLocation>
</comment>
<reference evidence="6 7" key="1">
    <citation type="submission" date="2021-06" db="EMBL/GenBank/DDBJ databases">
        <title>Caerostris darwini draft genome.</title>
        <authorList>
            <person name="Kono N."/>
            <person name="Arakawa K."/>
        </authorList>
    </citation>
    <scope>NUCLEOTIDE SEQUENCE [LARGE SCALE GENOMIC DNA]</scope>
</reference>